<dbReference type="Pfam" id="PF12802">
    <property type="entry name" value="MarR_2"/>
    <property type="match status" value="1"/>
</dbReference>
<dbReference type="GO" id="GO:0003700">
    <property type="term" value="F:DNA-binding transcription factor activity"/>
    <property type="evidence" value="ECO:0007669"/>
    <property type="project" value="InterPro"/>
</dbReference>
<comment type="caution">
    <text evidence="3">The sequence shown here is derived from an EMBL/GenBank/DDBJ whole genome shotgun (WGS) entry which is preliminary data.</text>
</comment>
<feature type="domain" description="HTH marR-type" evidence="2">
    <location>
        <begin position="10"/>
        <end position="65"/>
    </location>
</feature>
<proteinExistence type="inferred from homology"/>
<dbReference type="InterPro" id="IPR000600">
    <property type="entry name" value="ROK"/>
</dbReference>
<gene>
    <name evidence="3" type="ORF">KDL01_13480</name>
</gene>
<dbReference type="Gene3D" id="1.10.10.10">
    <property type="entry name" value="Winged helix-like DNA-binding domain superfamily/Winged helix DNA-binding domain"/>
    <property type="match status" value="1"/>
</dbReference>
<dbReference type="SUPFAM" id="SSF46785">
    <property type="entry name" value="Winged helix' DNA-binding domain"/>
    <property type="match status" value="1"/>
</dbReference>
<evidence type="ECO:0000256" key="1">
    <source>
        <dbReference type="ARBA" id="ARBA00006479"/>
    </source>
</evidence>
<dbReference type="AlphaFoldDB" id="A0A941ITE8"/>
<dbReference type="InterPro" id="IPR036388">
    <property type="entry name" value="WH-like_DNA-bd_sf"/>
</dbReference>
<accession>A0A941ITE8</accession>
<keyword evidence="4" id="KW-1185">Reference proteome</keyword>
<reference evidence="3" key="1">
    <citation type="submission" date="2021-04" db="EMBL/GenBank/DDBJ databases">
        <title>Genome based classification of Actinospica acidithermotolerans sp. nov., an actinobacterium isolated from an Indonesian hot spring.</title>
        <authorList>
            <person name="Kusuma A.B."/>
            <person name="Putra K.E."/>
            <person name="Nafisah S."/>
            <person name="Loh J."/>
            <person name="Nouioui I."/>
            <person name="Goodfellow M."/>
        </authorList>
    </citation>
    <scope>NUCLEOTIDE SEQUENCE</scope>
    <source>
        <strain evidence="3">CSCA 57</strain>
    </source>
</reference>
<evidence type="ECO:0000313" key="4">
    <source>
        <dbReference type="Proteomes" id="UP000675781"/>
    </source>
</evidence>
<dbReference type="InterPro" id="IPR036390">
    <property type="entry name" value="WH_DNA-bd_sf"/>
</dbReference>
<dbReference type="PANTHER" id="PTHR18964">
    <property type="entry name" value="ROK (REPRESSOR, ORF, KINASE) FAMILY"/>
    <property type="match status" value="1"/>
</dbReference>
<dbReference type="SUPFAM" id="SSF53067">
    <property type="entry name" value="Actin-like ATPase domain"/>
    <property type="match status" value="1"/>
</dbReference>
<dbReference type="EMBL" id="JAGSOG010000054">
    <property type="protein sequence ID" value="MBR7834281.1"/>
    <property type="molecule type" value="Genomic_DNA"/>
</dbReference>
<dbReference type="InterPro" id="IPR000835">
    <property type="entry name" value="HTH_MarR-typ"/>
</dbReference>
<organism evidence="3 4">
    <name type="scientific">Actinospica durhamensis</name>
    <dbReference type="NCBI Taxonomy" id="1508375"/>
    <lineage>
        <taxon>Bacteria</taxon>
        <taxon>Bacillati</taxon>
        <taxon>Actinomycetota</taxon>
        <taxon>Actinomycetes</taxon>
        <taxon>Catenulisporales</taxon>
        <taxon>Actinospicaceae</taxon>
        <taxon>Actinospica</taxon>
    </lineage>
</organism>
<dbReference type="InterPro" id="IPR043129">
    <property type="entry name" value="ATPase_NBD"/>
</dbReference>
<protein>
    <submittedName>
        <fullName evidence="3">ROK family transcriptional regulator</fullName>
    </submittedName>
</protein>
<evidence type="ECO:0000313" key="3">
    <source>
        <dbReference type="EMBL" id="MBR7834281.1"/>
    </source>
</evidence>
<dbReference type="RefSeq" id="WP_212528802.1">
    <property type="nucleotide sequence ID" value="NZ_JAGSOG010000054.1"/>
</dbReference>
<dbReference type="InterPro" id="IPR049874">
    <property type="entry name" value="ROK_cs"/>
</dbReference>
<dbReference type="Pfam" id="PF00480">
    <property type="entry name" value="ROK"/>
    <property type="match status" value="1"/>
</dbReference>
<sequence length="403" mass="41569">MNARTSAGRDLTQTAVLALLGRAGPMSRADVARELEISPPTVTQVVRRLLEQSMVRELEDQAPSRGGRRGQLIGLVGTAARAIGVKVAADHVAIVEARLDGSVLAAHTLAFDATAPDPAGRLAATLRPFVEEQEDIPLLGLGVGVPGVVDSPDSGRVHAAVLGWRDVPLGRHLHGALGLPVLVENDVNALAVAEQLFGRGRRHRDFLVLTIGSGVGLGIVTGGSVYRGSRGGAGEFGHFPVDPVGGMPCACGNRGCLETIVGSAGLVRAGLTAGVLRARQGVERLQELADRGDLRAGAVYAQAAGVLARAVAALVTVLDPEVVIVLGEGAAAWQHWDAAFRAGLSGAIPAPMSETPIEVEPWDDAAWAQGAAAIVLATPLDLAKPAGRQTEQVLARFHGQAAD</sequence>
<dbReference type="Proteomes" id="UP000675781">
    <property type="component" value="Unassembled WGS sequence"/>
</dbReference>
<comment type="similarity">
    <text evidence="1">Belongs to the ROK (NagC/XylR) family.</text>
</comment>
<evidence type="ECO:0000259" key="2">
    <source>
        <dbReference type="Pfam" id="PF12802"/>
    </source>
</evidence>
<dbReference type="PROSITE" id="PS01125">
    <property type="entry name" value="ROK"/>
    <property type="match status" value="1"/>
</dbReference>
<dbReference type="PANTHER" id="PTHR18964:SF149">
    <property type="entry name" value="BIFUNCTIONAL UDP-N-ACETYLGLUCOSAMINE 2-EPIMERASE_N-ACETYLMANNOSAMINE KINASE"/>
    <property type="match status" value="1"/>
</dbReference>
<name>A0A941ITE8_9ACTN</name>
<dbReference type="Gene3D" id="3.30.420.40">
    <property type="match status" value="2"/>
</dbReference>